<keyword evidence="5" id="KW-0804">Transcription</keyword>
<keyword evidence="4" id="KW-0238">DNA-binding</keyword>
<dbReference type="PANTHER" id="PTHR32071">
    <property type="entry name" value="TRANSCRIPTIONAL REGULATORY PROTEIN"/>
    <property type="match status" value="1"/>
</dbReference>
<organism evidence="8 9">
    <name type="scientific">Fusobacterium ulcerans</name>
    <dbReference type="NCBI Taxonomy" id="861"/>
    <lineage>
        <taxon>Bacteria</taxon>
        <taxon>Fusobacteriati</taxon>
        <taxon>Fusobacteriota</taxon>
        <taxon>Fusobacteriia</taxon>
        <taxon>Fusobacteriales</taxon>
        <taxon>Fusobacteriaceae</taxon>
        <taxon>Fusobacterium</taxon>
    </lineage>
</organism>
<proteinExistence type="predicted"/>
<sequence length="518" mass="59529">MKLSDIMSPHFEKSLGKYLNEETLVSLLSIEDINLKDEYTYIINQNNDIVGKIKNEFLIFLIEKFKNIKFFNILDNIEEAVIIIDTTGRIFYTNSRYSQILNIPQRKIIGKYIQNIEQDTELIKVLKTKKAVSKEKTYIKSLKKYVSIRLFPLFNNGSFEGAFSIFKDITEITQLNDEVKRISDVAEGFSNQIKEQQELKNSDFIGDTPEFSNLISKALSVAKTDAVVLIRGENGSGKEILTNFIYKNSLRNNKPFITVNCAAIPENLIESELFGYEDGSFTGAKKGGKLGKFQLAEGGTIFLDEIGDTPLSMQAKLLRVLQEGEIEKIGSSKNIAINVRIIAATNQNLEELIEKKLFRRDLYYRLNVITLDIPPLRNRKHDIILLSNFFLSKFNKKYGKSLIFSSDVYNYFYNYKWPGNIRELKNAIEYAVILCNSSTILLTDIPASIQEKENIQNLTTNNHFIKNYTSLKDAVTQYEHDIFIDALNKCNNNRSKAIELLKLSRRTFYRKLKELGLE</sequence>
<dbReference type="GO" id="GO:0043565">
    <property type="term" value="F:sequence-specific DNA binding"/>
    <property type="evidence" value="ECO:0007669"/>
    <property type="project" value="InterPro"/>
</dbReference>
<feature type="domain" description="Sigma-54 factor interaction" evidence="6">
    <location>
        <begin position="204"/>
        <end position="433"/>
    </location>
</feature>
<dbReference type="FunFam" id="3.40.50.300:FF:000006">
    <property type="entry name" value="DNA-binding transcriptional regulator NtrC"/>
    <property type="match status" value="1"/>
</dbReference>
<dbReference type="GeneID" id="78454678"/>
<dbReference type="CDD" id="cd00009">
    <property type="entry name" value="AAA"/>
    <property type="match status" value="1"/>
</dbReference>
<dbReference type="Pfam" id="PF25601">
    <property type="entry name" value="AAA_lid_14"/>
    <property type="match status" value="1"/>
</dbReference>
<dbReference type="Gene3D" id="1.10.10.60">
    <property type="entry name" value="Homeodomain-like"/>
    <property type="match status" value="1"/>
</dbReference>
<keyword evidence="2" id="KW-0067">ATP-binding</keyword>
<dbReference type="Gene3D" id="3.40.50.300">
    <property type="entry name" value="P-loop containing nucleotide triphosphate hydrolases"/>
    <property type="match status" value="1"/>
</dbReference>
<dbReference type="CDD" id="cd00130">
    <property type="entry name" value="PAS"/>
    <property type="match status" value="1"/>
</dbReference>
<dbReference type="InterPro" id="IPR058031">
    <property type="entry name" value="AAA_lid_NorR"/>
</dbReference>
<dbReference type="InterPro" id="IPR000014">
    <property type="entry name" value="PAS"/>
</dbReference>
<dbReference type="Proteomes" id="UP000249008">
    <property type="component" value="Chromosome 1"/>
</dbReference>
<dbReference type="Pfam" id="PF02954">
    <property type="entry name" value="HTH_8"/>
    <property type="match status" value="1"/>
</dbReference>
<dbReference type="PRINTS" id="PR01590">
    <property type="entry name" value="HTHFIS"/>
</dbReference>
<evidence type="ECO:0000256" key="1">
    <source>
        <dbReference type="ARBA" id="ARBA00022741"/>
    </source>
</evidence>
<reference evidence="8 9" key="1">
    <citation type="submission" date="2018-06" db="EMBL/GenBank/DDBJ databases">
        <authorList>
            <consortium name="Pathogen Informatics"/>
            <person name="Doyle S."/>
        </authorList>
    </citation>
    <scope>NUCLEOTIDE SEQUENCE [LARGE SCALE GENOMIC DNA]</scope>
    <source>
        <strain evidence="8 9">NCTC12112</strain>
    </source>
</reference>
<keyword evidence="1" id="KW-0547">Nucleotide-binding</keyword>
<accession>A0AAX2J7A6</accession>
<evidence type="ECO:0000259" key="6">
    <source>
        <dbReference type="PROSITE" id="PS50045"/>
    </source>
</evidence>
<evidence type="ECO:0000259" key="7">
    <source>
        <dbReference type="PROSITE" id="PS50112"/>
    </source>
</evidence>
<dbReference type="GO" id="GO:0005524">
    <property type="term" value="F:ATP binding"/>
    <property type="evidence" value="ECO:0007669"/>
    <property type="project" value="UniProtKB-KW"/>
</dbReference>
<dbReference type="SUPFAM" id="SSF52540">
    <property type="entry name" value="P-loop containing nucleoside triphosphate hydrolases"/>
    <property type="match status" value="1"/>
</dbReference>
<dbReference type="GO" id="GO:0006355">
    <property type="term" value="P:regulation of DNA-templated transcription"/>
    <property type="evidence" value="ECO:0007669"/>
    <property type="project" value="InterPro"/>
</dbReference>
<dbReference type="InterPro" id="IPR025944">
    <property type="entry name" value="Sigma_54_int_dom_CS"/>
</dbReference>
<evidence type="ECO:0000256" key="5">
    <source>
        <dbReference type="ARBA" id="ARBA00023163"/>
    </source>
</evidence>
<dbReference type="InterPro" id="IPR002197">
    <property type="entry name" value="HTH_Fis"/>
</dbReference>
<protein>
    <submittedName>
        <fullName evidence="8">Nif-specific regulatory protein</fullName>
    </submittedName>
</protein>
<dbReference type="SMART" id="SM00382">
    <property type="entry name" value="AAA"/>
    <property type="match status" value="1"/>
</dbReference>
<evidence type="ECO:0000313" key="8">
    <source>
        <dbReference type="EMBL" id="SQI99368.1"/>
    </source>
</evidence>
<dbReference type="PROSITE" id="PS00688">
    <property type="entry name" value="SIGMA54_INTERACT_3"/>
    <property type="match status" value="1"/>
</dbReference>
<dbReference type="PROSITE" id="PS50045">
    <property type="entry name" value="SIGMA54_INTERACT_4"/>
    <property type="match status" value="1"/>
</dbReference>
<dbReference type="InterPro" id="IPR002078">
    <property type="entry name" value="Sigma_54_int"/>
</dbReference>
<dbReference type="InterPro" id="IPR013656">
    <property type="entry name" value="PAS_4"/>
</dbReference>
<dbReference type="Gene3D" id="1.10.8.60">
    <property type="match status" value="1"/>
</dbReference>
<dbReference type="Pfam" id="PF08448">
    <property type="entry name" value="PAS_4"/>
    <property type="match status" value="1"/>
</dbReference>
<evidence type="ECO:0000313" key="9">
    <source>
        <dbReference type="Proteomes" id="UP000249008"/>
    </source>
</evidence>
<dbReference type="InterPro" id="IPR027417">
    <property type="entry name" value="P-loop_NTPase"/>
</dbReference>
<evidence type="ECO:0000256" key="4">
    <source>
        <dbReference type="ARBA" id="ARBA00023125"/>
    </source>
</evidence>
<keyword evidence="3" id="KW-0805">Transcription regulation</keyword>
<dbReference type="NCBIfam" id="TIGR00229">
    <property type="entry name" value="sensory_box"/>
    <property type="match status" value="1"/>
</dbReference>
<dbReference type="PROSITE" id="PS00676">
    <property type="entry name" value="SIGMA54_INTERACT_2"/>
    <property type="match status" value="1"/>
</dbReference>
<name>A0AAX2J7A6_9FUSO</name>
<dbReference type="Pfam" id="PF00158">
    <property type="entry name" value="Sigma54_activat"/>
    <property type="match status" value="1"/>
</dbReference>
<dbReference type="SMART" id="SM00091">
    <property type="entry name" value="PAS"/>
    <property type="match status" value="1"/>
</dbReference>
<gene>
    <name evidence="8" type="primary">nifA_1</name>
    <name evidence="8" type="ORF">NCTC12112_00077</name>
</gene>
<feature type="domain" description="PAS" evidence="7">
    <location>
        <begin position="66"/>
        <end position="111"/>
    </location>
</feature>
<evidence type="ECO:0000256" key="3">
    <source>
        <dbReference type="ARBA" id="ARBA00023015"/>
    </source>
</evidence>
<dbReference type="InterPro" id="IPR003593">
    <property type="entry name" value="AAA+_ATPase"/>
</dbReference>
<dbReference type="InterPro" id="IPR035965">
    <property type="entry name" value="PAS-like_dom_sf"/>
</dbReference>
<dbReference type="SUPFAM" id="SSF55785">
    <property type="entry name" value="PYP-like sensor domain (PAS domain)"/>
    <property type="match status" value="1"/>
</dbReference>
<dbReference type="InterPro" id="IPR009057">
    <property type="entry name" value="Homeodomain-like_sf"/>
</dbReference>
<dbReference type="EMBL" id="LS483487">
    <property type="protein sequence ID" value="SQI99368.1"/>
    <property type="molecule type" value="Genomic_DNA"/>
</dbReference>
<dbReference type="RefSeq" id="WP_005978713.1">
    <property type="nucleotide sequence ID" value="NZ_CABKNW010000004.1"/>
</dbReference>
<dbReference type="InterPro" id="IPR025943">
    <property type="entry name" value="Sigma_54_int_dom_ATP-bd_2"/>
</dbReference>
<dbReference type="AlphaFoldDB" id="A0AAX2J7A6"/>
<dbReference type="Gene3D" id="3.30.450.20">
    <property type="entry name" value="PAS domain"/>
    <property type="match status" value="1"/>
</dbReference>
<dbReference type="PROSITE" id="PS50112">
    <property type="entry name" value="PAS"/>
    <property type="match status" value="1"/>
</dbReference>
<dbReference type="PANTHER" id="PTHR32071:SF57">
    <property type="entry name" value="C4-DICARBOXYLATE TRANSPORT TRANSCRIPTIONAL REGULATORY PROTEIN DCTD"/>
    <property type="match status" value="1"/>
</dbReference>
<dbReference type="SUPFAM" id="SSF46689">
    <property type="entry name" value="Homeodomain-like"/>
    <property type="match status" value="1"/>
</dbReference>
<evidence type="ECO:0000256" key="2">
    <source>
        <dbReference type="ARBA" id="ARBA00022840"/>
    </source>
</evidence>